<dbReference type="AlphaFoldDB" id="A0A401FPF3"/>
<dbReference type="InterPro" id="IPR002763">
    <property type="entry name" value="DUF72"/>
</dbReference>
<dbReference type="InterPro" id="IPR036520">
    <property type="entry name" value="UPF0759_sf"/>
</dbReference>
<dbReference type="RefSeq" id="WP_369689741.1">
    <property type="nucleotide sequence ID" value="NZ_BEXA01000007.1"/>
</dbReference>
<keyword evidence="2" id="KW-1185">Reference proteome</keyword>
<sequence length="94" mass="10817">MINIGLTTFADHPDLSVDGKKQSRLSEYSSHFPIVEMDTPFYAIPKVSVIEHWQQQAPDNFQFILKANQLMTLHDIAKGDQVNKEDRQTVFKNI</sequence>
<evidence type="ECO:0000313" key="2">
    <source>
        <dbReference type="Proteomes" id="UP000286974"/>
    </source>
</evidence>
<dbReference type="SUPFAM" id="SSF117396">
    <property type="entry name" value="TM1631-like"/>
    <property type="match status" value="1"/>
</dbReference>
<dbReference type="PANTHER" id="PTHR30348">
    <property type="entry name" value="UNCHARACTERIZED PROTEIN YECE"/>
    <property type="match status" value="1"/>
</dbReference>
<dbReference type="EMBL" id="BEXA01000007">
    <property type="protein sequence ID" value="GAY74217.1"/>
    <property type="molecule type" value="Genomic_DNA"/>
</dbReference>
<gene>
    <name evidence="1" type="ORF">NBRC111893_2363</name>
</gene>
<organism evidence="1 2">
    <name type="scientific">Lentilactobacillus kosonis</name>
    <dbReference type="NCBI Taxonomy" id="2810561"/>
    <lineage>
        <taxon>Bacteria</taxon>
        <taxon>Bacillati</taxon>
        <taxon>Bacillota</taxon>
        <taxon>Bacilli</taxon>
        <taxon>Lactobacillales</taxon>
        <taxon>Lactobacillaceae</taxon>
        <taxon>Lentilactobacillus</taxon>
    </lineage>
</organism>
<dbReference type="Gene3D" id="3.20.20.410">
    <property type="entry name" value="Protein of unknown function UPF0759"/>
    <property type="match status" value="1"/>
</dbReference>
<evidence type="ECO:0000313" key="1">
    <source>
        <dbReference type="EMBL" id="GAY74217.1"/>
    </source>
</evidence>
<dbReference type="STRING" id="1138822.PL11_007100"/>
<dbReference type="Proteomes" id="UP000286974">
    <property type="component" value="Unassembled WGS sequence"/>
</dbReference>
<accession>A0A401FPF3</accession>
<reference evidence="1 2" key="1">
    <citation type="submission" date="2017-11" db="EMBL/GenBank/DDBJ databases">
        <title>Draft Genome Sequence of Lactobacillus curieae NBRC 111893 isolated from Koso, a Japanese sugar-Vegetable Fermented Beverage.</title>
        <authorList>
            <person name="Chiou T.Y."/>
            <person name="Oshima K."/>
            <person name="Suda W."/>
            <person name="Hattori M."/>
            <person name="Takahashi T."/>
        </authorList>
    </citation>
    <scope>NUCLEOTIDE SEQUENCE [LARGE SCALE GENOMIC DNA]</scope>
    <source>
        <strain evidence="1 2">NBRC111893</strain>
    </source>
</reference>
<dbReference type="Pfam" id="PF01904">
    <property type="entry name" value="DUF72"/>
    <property type="match status" value="1"/>
</dbReference>
<name>A0A401FPF3_9LACO</name>
<dbReference type="PANTHER" id="PTHR30348:SF13">
    <property type="entry name" value="UPF0759 PROTEIN YUNF"/>
    <property type="match status" value="1"/>
</dbReference>
<proteinExistence type="predicted"/>
<protein>
    <submittedName>
        <fullName evidence="1">Uncharacterized protein</fullName>
    </submittedName>
</protein>
<comment type="caution">
    <text evidence="1">The sequence shown here is derived from an EMBL/GenBank/DDBJ whole genome shotgun (WGS) entry which is preliminary data.</text>
</comment>